<gene>
    <name evidence="2" type="ORF">C1SCF055_LOCUS18602</name>
</gene>
<dbReference type="Proteomes" id="UP001152797">
    <property type="component" value="Unassembled WGS sequence"/>
</dbReference>
<reference evidence="3" key="2">
    <citation type="submission" date="2024-04" db="EMBL/GenBank/DDBJ databases">
        <authorList>
            <person name="Chen Y."/>
            <person name="Shah S."/>
            <person name="Dougan E. K."/>
            <person name="Thang M."/>
            <person name="Chan C."/>
        </authorList>
    </citation>
    <scope>NUCLEOTIDE SEQUENCE [LARGE SCALE GENOMIC DNA]</scope>
</reference>
<proteinExistence type="predicted"/>
<dbReference type="EMBL" id="CAMXCT020001624">
    <property type="protein sequence ID" value="CAL1145091.1"/>
    <property type="molecule type" value="Genomic_DNA"/>
</dbReference>
<dbReference type="OrthoDB" id="420809at2759"/>
<evidence type="ECO:0000313" key="2">
    <source>
        <dbReference type="EMBL" id="CAI3991716.1"/>
    </source>
</evidence>
<sequence>MREDYEHGKVTEEALMTSGIHDTAEEDKIQAAERRHFNLILFQKVFLGNVLALWLQSSFLALTFQDGYSPAQIKLIISMIFSGLQAAVRCCRVSSQTGLAGLWVSILVMFFVAWSFLKVYEAYHCKYHLWNLTTGCVAEPEMDIMLGK</sequence>
<feature type="transmembrane region" description="Helical" evidence="1">
    <location>
        <begin position="45"/>
        <end position="65"/>
    </location>
</feature>
<accession>A0A9P1FXF4</accession>
<keyword evidence="1" id="KW-1133">Transmembrane helix</keyword>
<evidence type="ECO:0000313" key="3">
    <source>
        <dbReference type="EMBL" id="CAL1145091.1"/>
    </source>
</evidence>
<feature type="transmembrane region" description="Helical" evidence="1">
    <location>
        <begin position="100"/>
        <end position="117"/>
    </location>
</feature>
<keyword evidence="1" id="KW-0472">Membrane</keyword>
<evidence type="ECO:0000256" key="1">
    <source>
        <dbReference type="SAM" id="Phobius"/>
    </source>
</evidence>
<name>A0A9P1FXF4_9DINO</name>
<organism evidence="2">
    <name type="scientific">Cladocopium goreaui</name>
    <dbReference type="NCBI Taxonomy" id="2562237"/>
    <lineage>
        <taxon>Eukaryota</taxon>
        <taxon>Sar</taxon>
        <taxon>Alveolata</taxon>
        <taxon>Dinophyceae</taxon>
        <taxon>Suessiales</taxon>
        <taxon>Symbiodiniaceae</taxon>
        <taxon>Cladocopium</taxon>
    </lineage>
</organism>
<evidence type="ECO:0000313" key="4">
    <source>
        <dbReference type="Proteomes" id="UP001152797"/>
    </source>
</evidence>
<reference evidence="2" key="1">
    <citation type="submission" date="2022-10" db="EMBL/GenBank/DDBJ databases">
        <authorList>
            <person name="Chen Y."/>
            <person name="Dougan E. K."/>
            <person name="Chan C."/>
            <person name="Rhodes N."/>
            <person name="Thang M."/>
        </authorList>
    </citation>
    <scope>NUCLEOTIDE SEQUENCE</scope>
</reference>
<dbReference type="AlphaFoldDB" id="A0A9P1FXF4"/>
<keyword evidence="1" id="KW-0812">Transmembrane</keyword>
<dbReference type="EMBL" id="CAMXCT010001624">
    <property type="protein sequence ID" value="CAI3991716.1"/>
    <property type="molecule type" value="Genomic_DNA"/>
</dbReference>
<keyword evidence="4" id="KW-1185">Reference proteome</keyword>
<dbReference type="EMBL" id="CAMXCT030001624">
    <property type="protein sequence ID" value="CAL4779028.1"/>
    <property type="molecule type" value="Genomic_DNA"/>
</dbReference>
<protein>
    <submittedName>
        <fullName evidence="2">Uncharacterized protein</fullName>
    </submittedName>
</protein>
<comment type="caution">
    <text evidence="2">The sequence shown here is derived from an EMBL/GenBank/DDBJ whole genome shotgun (WGS) entry which is preliminary data.</text>
</comment>